<accession>A0AA96MLV6</accession>
<organism evidence="2">
    <name type="scientific">Halisarca dujardinii</name>
    <name type="common">Dujardin's slime sponge</name>
    <dbReference type="NCBI Taxonomy" id="2583056"/>
    <lineage>
        <taxon>Eukaryota</taxon>
        <taxon>Metazoa</taxon>
        <taxon>Porifera</taxon>
        <taxon>Demospongiae</taxon>
        <taxon>Verongimorpha</taxon>
        <taxon>Chondrillida</taxon>
        <taxon>Halisarcidae</taxon>
        <taxon>Halisarca</taxon>
    </lineage>
</organism>
<name>A0AA96MLV6_HALDU</name>
<dbReference type="AlphaFoldDB" id="A0AA96MLV6"/>
<proteinExistence type="evidence at transcript level"/>
<sequence length="175" mass="18668">MYTGVPGQTISILVTMAYPVKRIAWPWAGLACLLVFIPCALLTSSSVQGEMITLTRLDVGGDIHNQKGWMRATITFNNKTSVIGSVCGQPDPASFYLACWTTGWLAVISQGTVGTVGFDVGEPDYPVISNLTCSGKSRLPCTFDMKGLGSCVQNRKNIAALSCCELNTTTTTTTT</sequence>
<evidence type="ECO:0000256" key="1">
    <source>
        <dbReference type="SAM" id="Phobius"/>
    </source>
</evidence>
<dbReference type="EMBL" id="OR460174">
    <property type="protein sequence ID" value="WNS50097.1"/>
    <property type="molecule type" value="mRNA"/>
</dbReference>
<keyword evidence="1" id="KW-1133">Transmembrane helix</keyword>
<reference evidence="2" key="1">
    <citation type="submission" date="2023-08" db="EMBL/GenBank/DDBJ databases">
        <authorList>
            <person name="Adameyko K."/>
            <person name="Kravchuk O."/>
            <person name="Lyupina Y."/>
        </authorList>
    </citation>
    <scope>NUCLEOTIDE SEQUENCE</scope>
</reference>
<protein>
    <submittedName>
        <fullName evidence="2">Uncharacterized protein 25</fullName>
    </submittedName>
</protein>
<keyword evidence="1" id="KW-0812">Transmembrane</keyword>
<feature type="transmembrane region" description="Helical" evidence="1">
    <location>
        <begin position="23"/>
        <end position="42"/>
    </location>
</feature>
<keyword evidence="1" id="KW-0472">Membrane</keyword>
<evidence type="ECO:0000313" key="2">
    <source>
        <dbReference type="EMBL" id="WNS50097.1"/>
    </source>
</evidence>